<organism evidence="2 3">
    <name type="scientific">Nocardia mexicana</name>
    <dbReference type="NCBI Taxonomy" id="279262"/>
    <lineage>
        <taxon>Bacteria</taxon>
        <taxon>Bacillati</taxon>
        <taxon>Actinomycetota</taxon>
        <taxon>Actinomycetes</taxon>
        <taxon>Mycobacteriales</taxon>
        <taxon>Nocardiaceae</taxon>
        <taxon>Nocardia</taxon>
    </lineage>
</organism>
<dbReference type="EMBL" id="QQAZ01000008">
    <property type="protein sequence ID" value="RDI48538.1"/>
    <property type="molecule type" value="Genomic_DNA"/>
</dbReference>
<sequence>MGTPKSTEQPEFDHLLHWVPDVVAAVREYSAAGMPAEAGEAAGGFHNGGWRLDQRYVEILTVVDEHQFRSHCFARAWTALRQSAETAAQLGGGALTFAVNVSDAAATAERLRAEGHQVLEAPVSREDMGGTVGFHEVFVLDGPSWAPFFITYDPPREQFLADVPAGAFDPGDFDLTAILIETPEPGRAASWLADLVRIPAHDNTIALPGTAVQFIPGPADRIVETTLTGPHPCDTTIAGLRFRTAPAEPR</sequence>
<dbReference type="Proteomes" id="UP000255355">
    <property type="component" value="Unassembled WGS sequence"/>
</dbReference>
<dbReference type="InterPro" id="IPR029068">
    <property type="entry name" value="Glyas_Bleomycin-R_OHBP_Dase"/>
</dbReference>
<name>A0A370GXZ6_9NOCA</name>
<dbReference type="InterPro" id="IPR025870">
    <property type="entry name" value="Glyoxalase-like_dom"/>
</dbReference>
<evidence type="ECO:0000313" key="3">
    <source>
        <dbReference type="Proteomes" id="UP000255355"/>
    </source>
</evidence>
<dbReference type="Gene3D" id="3.10.180.10">
    <property type="entry name" value="2,3-Dihydroxybiphenyl 1,2-Dioxygenase, domain 1"/>
    <property type="match status" value="1"/>
</dbReference>
<reference evidence="2 3" key="1">
    <citation type="submission" date="2018-07" db="EMBL/GenBank/DDBJ databases">
        <title>Genomic Encyclopedia of Type Strains, Phase IV (KMG-IV): sequencing the most valuable type-strain genomes for metagenomic binning, comparative biology and taxonomic classification.</title>
        <authorList>
            <person name="Goeker M."/>
        </authorList>
    </citation>
    <scope>NUCLEOTIDE SEQUENCE [LARGE SCALE GENOMIC DNA]</scope>
    <source>
        <strain evidence="2 3">DSM 44952</strain>
    </source>
</reference>
<accession>A0A370GXZ6</accession>
<dbReference type="OrthoDB" id="4376969at2"/>
<dbReference type="STRING" id="1210089.GCA_001613165_04490"/>
<dbReference type="AlphaFoldDB" id="A0A370GXZ6"/>
<evidence type="ECO:0000313" key="2">
    <source>
        <dbReference type="EMBL" id="RDI48538.1"/>
    </source>
</evidence>
<dbReference type="SUPFAM" id="SSF54593">
    <property type="entry name" value="Glyoxalase/Bleomycin resistance protein/Dihydroxybiphenyl dioxygenase"/>
    <property type="match status" value="1"/>
</dbReference>
<dbReference type="Pfam" id="PF13468">
    <property type="entry name" value="Glyoxalase_3"/>
    <property type="match status" value="1"/>
</dbReference>
<evidence type="ECO:0000259" key="1">
    <source>
        <dbReference type="Pfam" id="PF13468"/>
    </source>
</evidence>
<protein>
    <submittedName>
        <fullName evidence="2">Glyoxalase-like protein</fullName>
    </submittedName>
</protein>
<proteinExistence type="predicted"/>
<comment type="caution">
    <text evidence="2">The sequence shown here is derived from an EMBL/GenBank/DDBJ whole genome shotgun (WGS) entry which is preliminary data.</text>
</comment>
<feature type="domain" description="Glyoxalase-like" evidence="1">
    <location>
        <begin position="12"/>
        <end position="195"/>
    </location>
</feature>
<keyword evidence="3" id="KW-1185">Reference proteome</keyword>
<gene>
    <name evidence="2" type="ORF">DFR68_108372</name>
</gene>
<dbReference type="RefSeq" id="WP_068022851.1">
    <property type="nucleotide sequence ID" value="NZ_QQAZ01000008.1"/>
</dbReference>